<feature type="domain" description="Pseudouridine synthase RsuA/RluA-like" evidence="3">
    <location>
        <begin position="145"/>
        <end position="348"/>
    </location>
</feature>
<name>A0A9W7AYZ7_9STRA</name>
<reference evidence="5" key="1">
    <citation type="journal article" date="2023" name="Commun. Biol.">
        <title>Genome analysis of Parmales, the sister group of diatoms, reveals the evolutionary specialization of diatoms from phago-mixotrophs to photoautotrophs.</title>
        <authorList>
            <person name="Ban H."/>
            <person name="Sato S."/>
            <person name="Yoshikawa S."/>
            <person name="Yamada K."/>
            <person name="Nakamura Y."/>
            <person name="Ichinomiya M."/>
            <person name="Sato N."/>
            <person name="Blanc-Mathieu R."/>
            <person name="Endo H."/>
            <person name="Kuwata A."/>
            <person name="Ogata H."/>
        </authorList>
    </citation>
    <scope>NUCLEOTIDE SEQUENCE [LARGE SCALE GENOMIC DNA]</scope>
</reference>
<gene>
    <name evidence="4" type="ORF">TL16_g07253</name>
</gene>
<evidence type="ECO:0000313" key="5">
    <source>
        <dbReference type="Proteomes" id="UP001162640"/>
    </source>
</evidence>
<dbReference type="GO" id="GO:0009982">
    <property type="term" value="F:pseudouridine synthase activity"/>
    <property type="evidence" value="ECO:0007669"/>
    <property type="project" value="InterPro"/>
</dbReference>
<keyword evidence="1" id="KW-0413">Isomerase</keyword>
<dbReference type="InterPro" id="IPR006145">
    <property type="entry name" value="PsdUridine_synth_RsuA/RluA"/>
</dbReference>
<dbReference type="PANTHER" id="PTHR47683">
    <property type="entry name" value="PSEUDOURIDINE SYNTHASE FAMILY PROTEIN-RELATED"/>
    <property type="match status" value="1"/>
</dbReference>
<dbReference type="Pfam" id="PF00849">
    <property type="entry name" value="PseudoU_synth_2"/>
    <property type="match status" value="1"/>
</dbReference>
<dbReference type="InterPro" id="IPR020094">
    <property type="entry name" value="TruA/RsuA/RluB/E/F_N"/>
</dbReference>
<dbReference type="EMBL" id="BLQM01000227">
    <property type="protein sequence ID" value="GMH76974.1"/>
    <property type="molecule type" value="Genomic_DNA"/>
</dbReference>
<accession>A0A9W7AYZ7</accession>
<dbReference type="InterPro" id="IPR042092">
    <property type="entry name" value="PsdUridine_s_RsuA/RluB/E/F_cat"/>
</dbReference>
<dbReference type="GO" id="GO:0003723">
    <property type="term" value="F:RNA binding"/>
    <property type="evidence" value="ECO:0007669"/>
    <property type="project" value="InterPro"/>
</dbReference>
<protein>
    <recommendedName>
        <fullName evidence="3">Pseudouridine synthase RsuA/RluA-like domain-containing protein</fullName>
    </recommendedName>
</protein>
<sequence length="398" mass="44251">MLRSLHAITGRLSTPTHHISRSFSSRGSSNWKLDSSDLSSLTSPFTTSPSLVRLSKKCSELSLLSRRECDELLRNPGKIRIYVNGEDITNKGVGYKIPASTTDIKVCHRPSKALDSVLNPTEITPADISTSAATYSNWLSRSRETIILNKPLGYVTGQPEFASKKGSWTSSIKFDSGVVGHAYQSIMSLIHDESYYHGKTRSNPPTENLIKRLLSIDKGKGLAPAGRLDINSSGLVILTRDGVMARKIIGEKSEVEKEYIVEVKEKNEVKEKVERFNSRRKRGDPEEEKEEERKESSVGKPSLAPLLKATSLQGKAIKPVVKASWAAPGRMRIVLKEGKKRQVRRMIEELMGLEVKGLRRVRVGPIMLGALPVGSWRFLSQREGEELLGTSTKEEKKD</sequence>
<dbReference type="PANTHER" id="PTHR47683:SF2">
    <property type="entry name" value="RNA-BINDING S4 DOMAIN-CONTAINING PROTEIN"/>
    <property type="match status" value="1"/>
</dbReference>
<proteinExistence type="predicted"/>
<evidence type="ECO:0000256" key="1">
    <source>
        <dbReference type="ARBA" id="ARBA00023235"/>
    </source>
</evidence>
<dbReference type="InterPro" id="IPR020103">
    <property type="entry name" value="PsdUridine_synth_cat_dom_sf"/>
</dbReference>
<dbReference type="AlphaFoldDB" id="A0A9W7AYZ7"/>
<dbReference type="Gene3D" id="3.30.70.1560">
    <property type="entry name" value="Alpha-L RNA-binding motif"/>
    <property type="match status" value="1"/>
</dbReference>
<evidence type="ECO:0000256" key="2">
    <source>
        <dbReference type="SAM" id="MobiDB-lite"/>
    </source>
</evidence>
<comment type="caution">
    <text evidence="4">The sequence shown here is derived from an EMBL/GenBank/DDBJ whole genome shotgun (WGS) entry which is preliminary data.</text>
</comment>
<dbReference type="Gene3D" id="3.30.70.580">
    <property type="entry name" value="Pseudouridine synthase I, catalytic domain, N-terminal subdomain"/>
    <property type="match status" value="1"/>
</dbReference>
<dbReference type="InterPro" id="IPR050343">
    <property type="entry name" value="RsuA_PseudoU_synthase"/>
</dbReference>
<evidence type="ECO:0000313" key="4">
    <source>
        <dbReference type="EMBL" id="GMH76974.1"/>
    </source>
</evidence>
<organism evidence="4 5">
    <name type="scientific">Triparma laevis f. inornata</name>
    <dbReference type="NCBI Taxonomy" id="1714386"/>
    <lineage>
        <taxon>Eukaryota</taxon>
        <taxon>Sar</taxon>
        <taxon>Stramenopiles</taxon>
        <taxon>Ochrophyta</taxon>
        <taxon>Bolidophyceae</taxon>
        <taxon>Parmales</taxon>
        <taxon>Triparmaceae</taxon>
        <taxon>Triparma</taxon>
    </lineage>
</organism>
<feature type="region of interest" description="Disordered" evidence="2">
    <location>
        <begin position="273"/>
        <end position="301"/>
    </location>
</feature>
<evidence type="ECO:0000259" key="3">
    <source>
        <dbReference type="Pfam" id="PF00849"/>
    </source>
</evidence>
<dbReference type="Proteomes" id="UP001162640">
    <property type="component" value="Unassembled WGS sequence"/>
</dbReference>
<dbReference type="SUPFAM" id="SSF55120">
    <property type="entry name" value="Pseudouridine synthase"/>
    <property type="match status" value="1"/>
</dbReference>
<dbReference type="GO" id="GO:0001522">
    <property type="term" value="P:pseudouridine synthesis"/>
    <property type="evidence" value="ECO:0007669"/>
    <property type="project" value="InterPro"/>
</dbReference>